<dbReference type="Proteomes" id="UP001652661">
    <property type="component" value="Chromosome 2R"/>
</dbReference>
<gene>
    <name evidence="2" type="primary">LOC138928075</name>
</gene>
<evidence type="ECO:0008006" key="3">
    <source>
        <dbReference type="Google" id="ProtNLM"/>
    </source>
</evidence>
<proteinExistence type="predicted"/>
<accession>A0ABM4GCL2</accession>
<dbReference type="InterPro" id="IPR012337">
    <property type="entry name" value="RNaseH-like_sf"/>
</dbReference>
<dbReference type="GeneID" id="138928075"/>
<sequence>MNTVQEEHSVDISETVLWTDSKTVLRWIGSTHRRYKQFVGKRVAEILESSKVSQWRWVPTSDNAADDATWSQNKADLSPESRWLSRAAFLKQPASGWPAPERELSVFQMHLMMPRRCPMQHQNVDATIAQNRTRFWVTKMRRVLKEVISSGIECKLQQTRLMPPIMGPFQRIDWKREDGHSNIQDWTIAGYCCPSQREVLFACLTTRAIHLELAHDRSTDSCIIAIRNFVCRSGAVRRLRSDNGKNFVGADREVRRFGGLFQMEQIQRKNIIELVVQSLNEHG</sequence>
<name>A0ABM4GCL2_DROKI</name>
<dbReference type="SUPFAM" id="SSF53098">
    <property type="entry name" value="Ribonuclease H-like"/>
    <property type="match status" value="1"/>
</dbReference>
<organism evidence="1 2">
    <name type="scientific">Drosophila kikkawai</name>
    <name type="common">Fruit fly</name>
    <dbReference type="NCBI Taxonomy" id="30033"/>
    <lineage>
        <taxon>Eukaryota</taxon>
        <taxon>Metazoa</taxon>
        <taxon>Ecdysozoa</taxon>
        <taxon>Arthropoda</taxon>
        <taxon>Hexapoda</taxon>
        <taxon>Insecta</taxon>
        <taxon>Pterygota</taxon>
        <taxon>Neoptera</taxon>
        <taxon>Endopterygota</taxon>
        <taxon>Diptera</taxon>
        <taxon>Brachycera</taxon>
        <taxon>Muscomorpha</taxon>
        <taxon>Ephydroidea</taxon>
        <taxon>Drosophilidae</taxon>
        <taxon>Drosophila</taxon>
        <taxon>Sophophora</taxon>
    </lineage>
</organism>
<evidence type="ECO:0000313" key="1">
    <source>
        <dbReference type="Proteomes" id="UP001652661"/>
    </source>
</evidence>
<reference evidence="1" key="1">
    <citation type="submission" date="2025-05" db="UniProtKB">
        <authorList>
            <consortium name="RefSeq"/>
        </authorList>
    </citation>
    <scope>NUCLEOTIDE SEQUENCE [LARGE SCALE GENOMIC DNA]</scope>
    <source>
        <strain evidence="1">14028-0561.14</strain>
    </source>
</reference>
<reference evidence="2" key="2">
    <citation type="submission" date="2025-08" db="UniProtKB">
        <authorList>
            <consortium name="RefSeq"/>
        </authorList>
    </citation>
    <scope>IDENTIFICATION</scope>
    <source>
        <strain evidence="2">14028-0561.14</strain>
        <tissue evidence="2">Whole fly</tissue>
    </source>
</reference>
<dbReference type="PANTHER" id="PTHR47331">
    <property type="entry name" value="PHD-TYPE DOMAIN-CONTAINING PROTEIN"/>
    <property type="match status" value="1"/>
</dbReference>
<dbReference type="Gene3D" id="3.30.420.10">
    <property type="entry name" value="Ribonuclease H-like superfamily/Ribonuclease H"/>
    <property type="match status" value="1"/>
</dbReference>
<dbReference type="InterPro" id="IPR036397">
    <property type="entry name" value="RNaseH_sf"/>
</dbReference>
<keyword evidence="1" id="KW-1185">Reference proteome</keyword>
<evidence type="ECO:0000313" key="2">
    <source>
        <dbReference type="RefSeq" id="XP_070140459.1"/>
    </source>
</evidence>
<protein>
    <recommendedName>
        <fullName evidence="3">Integrase catalytic domain-containing protein</fullName>
    </recommendedName>
</protein>
<dbReference type="RefSeq" id="XP_070140459.1">
    <property type="nucleotide sequence ID" value="XM_070284358.1"/>
</dbReference>